<organism evidence="4 5">
    <name type="scientific">Pseudomonas fluorescens</name>
    <dbReference type="NCBI Taxonomy" id="294"/>
    <lineage>
        <taxon>Bacteria</taxon>
        <taxon>Pseudomonadati</taxon>
        <taxon>Pseudomonadota</taxon>
        <taxon>Gammaproteobacteria</taxon>
        <taxon>Pseudomonadales</taxon>
        <taxon>Pseudomonadaceae</taxon>
        <taxon>Pseudomonas</taxon>
    </lineage>
</organism>
<proteinExistence type="inferred from homology"/>
<dbReference type="RefSeq" id="WP_150800782.1">
    <property type="nucleotide sequence ID" value="NZ_CABVHU010000020.1"/>
</dbReference>
<sequence precursor="true">MKIAKTRHRKHFQRASGLALCGAVSTVHSPAHADFITDSKASMDLRNYYFNRDFRQSGAAQSKAQEWAQGFVLRYESGFTPGAIGVGLDALGMLGVKLDSGPSRTGTGLLVTDRDPAGRAQDEYSKLGLTAKLRMAQSTLKAGTLMPKMPVAMYNDTRLLPQTFRGAWLNSADLSNTTFDLGRFDRINLRNSSDNELMTVFNGAARNIRSGRKTSSERFDFAGATYRWTPALSTAYHYGALDGIYQQHYLTLNHKLALTERQTLTSDIRWARSLGEGGSNVENSALGAMFTYSAIGHSVGLGYQRMSGATGFANLNGTDAYLINLVQINDFGNQDERSWQLRYDYNFTALGIPGLTFMTRYLSGDEVSVRNRAQAGKEWERDTELAYVIQSGVLKNLGVRWKNASTRSNFASDIDENRLVLSYSLAIW</sequence>
<gene>
    <name evidence="4" type="primary">nicP_19</name>
    <name evidence="4" type="ORF">PS833_05681</name>
</gene>
<keyword evidence="2" id="KW-0813">Transport</keyword>
<dbReference type="Pfam" id="PF03573">
    <property type="entry name" value="OprD"/>
    <property type="match status" value="1"/>
</dbReference>
<evidence type="ECO:0000256" key="2">
    <source>
        <dbReference type="ARBA" id="ARBA00022448"/>
    </source>
</evidence>
<dbReference type="FunFam" id="2.40.160.10:FF:000008">
    <property type="entry name" value="OprD family porin"/>
    <property type="match status" value="1"/>
</dbReference>
<dbReference type="InterPro" id="IPR005318">
    <property type="entry name" value="OM_porin_bac"/>
</dbReference>
<dbReference type="InterPro" id="IPR023614">
    <property type="entry name" value="Porin_dom_sf"/>
</dbReference>
<dbReference type="GO" id="GO:0016020">
    <property type="term" value="C:membrane"/>
    <property type="evidence" value="ECO:0007669"/>
    <property type="project" value="InterPro"/>
</dbReference>
<dbReference type="Proteomes" id="UP000409037">
    <property type="component" value="Unassembled WGS sequence"/>
</dbReference>
<dbReference type="PANTHER" id="PTHR34596">
    <property type="entry name" value="CHITOPORIN"/>
    <property type="match status" value="1"/>
</dbReference>
<evidence type="ECO:0000313" key="5">
    <source>
        <dbReference type="Proteomes" id="UP000409037"/>
    </source>
</evidence>
<dbReference type="EMBL" id="CABVHU010000020">
    <property type="protein sequence ID" value="VVO39530.1"/>
    <property type="molecule type" value="Genomic_DNA"/>
</dbReference>
<dbReference type="Gene3D" id="2.40.160.10">
    <property type="entry name" value="Porin"/>
    <property type="match status" value="1"/>
</dbReference>
<name>A0A5E7UHS9_PSEFL</name>
<dbReference type="OrthoDB" id="6759120at2"/>
<accession>A0A5E7UHS9</accession>
<dbReference type="PANTHER" id="PTHR34596:SF2">
    <property type="entry name" value="CHITOPORIN"/>
    <property type="match status" value="1"/>
</dbReference>
<dbReference type="GO" id="GO:0015288">
    <property type="term" value="F:porin activity"/>
    <property type="evidence" value="ECO:0007669"/>
    <property type="project" value="TreeGrafter"/>
</dbReference>
<protein>
    <submittedName>
        <fullName evidence="4">Porin-like protein NicP</fullName>
    </submittedName>
</protein>
<comment type="similarity">
    <text evidence="1">Belongs to the outer membrane porin (Opr) (TC 1.B.25) family.</text>
</comment>
<dbReference type="AlphaFoldDB" id="A0A5E7UHS9"/>
<keyword evidence="3" id="KW-0732">Signal</keyword>
<evidence type="ECO:0000256" key="3">
    <source>
        <dbReference type="ARBA" id="ARBA00022729"/>
    </source>
</evidence>
<reference evidence="4 5" key="1">
    <citation type="submission" date="2019-09" db="EMBL/GenBank/DDBJ databases">
        <authorList>
            <person name="Chandra G."/>
            <person name="Truman W A."/>
        </authorList>
    </citation>
    <scope>NUCLEOTIDE SEQUENCE [LARGE SCALE GENOMIC DNA]</scope>
    <source>
        <strain evidence="4">PS833</strain>
    </source>
</reference>
<evidence type="ECO:0000256" key="1">
    <source>
        <dbReference type="ARBA" id="ARBA00009075"/>
    </source>
</evidence>
<evidence type="ECO:0000313" key="4">
    <source>
        <dbReference type="EMBL" id="VVO39530.1"/>
    </source>
</evidence>